<dbReference type="Pfam" id="PF10502">
    <property type="entry name" value="Peptidase_S26"/>
    <property type="match status" value="1"/>
</dbReference>
<evidence type="ECO:0000256" key="4">
    <source>
        <dbReference type="ARBA" id="ARBA00013208"/>
    </source>
</evidence>
<evidence type="ECO:0000313" key="11">
    <source>
        <dbReference type="Proteomes" id="UP000181951"/>
    </source>
</evidence>
<keyword evidence="11" id="KW-1185">Reference proteome</keyword>
<evidence type="ECO:0000256" key="2">
    <source>
        <dbReference type="ARBA" id="ARBA00004401"/>
    </source>
</evidence>
<gene>
    <name evidence="10" type="ORF">SAMN05216267_101568</name>
</gene>
<evidence type="ECO:0000259" key="9">
    <source>
        <dbReference type="Pfam" id="PF10502"/>
    </source>
</evidence>
<evidence type="ECO:0000256" key="6">
    <source>
        <dbReference type="PIRSR" id="PIRSR600223-1"/>
    </source>
</evidence>
<keyword evidence="5 7" id="KW-0378">Hydrolase</keyword>
<dbReference type="GO" id="GO:0009003">
    <property type="term" value="F:signal peptidase activity"/>
    <property type="evidence" value="ECO:0007669"/>
    <property type="project" value="UniProtKB-EC"/>
</dbReference>
<keyword evidence="7" id="KW-0812">Transmembrane</keyword>
<organism evidence="10 11">
    <name type="scientific">Actinacidiphila rubida</name>
    <dbReference type="NCBI Taxonomy" id="310780"/>
    <lineage>
        <taxon>Bacteria</taxon>
        <taxon>Bacillati</taxon>
        <taxon>Actinomycetota</taxon>
        <taxon>Actinomycetes</taxon>
        <taxon>Kitasatosporales</taxon>
        <taxon>Streptomycetaceae</taxon>
        <taxon>Actinacidiphila</taxon>
    </lineage>
</organism>
<dbReference type="EMBL" id="FODD01000015">
    <property type="protein sequence ID" value="SEO00902.1"/>
    <property type="molecule type" value="Genomic_DNA"/>
</dbReference>
<feature type="transmembrane region" description="Helical" evidence="7">
    <location>
        <begin position="152"/>
        <end position="172"/>
    </location>
</feature>
<evidence type="ECO:0000256" key="3">
    <source>
        <dbReference type="ARBA" id="ARBA00009370"/>
    </source>
</evidence>
<feature type="domain" description="Peptidase S26" evidence="9">
    <location>
        <begin position="149"/>
        <end position="343"/>
    </location>
</feature>
<name>A0A1H8L6U3_9ACTN</name>
<dbReference type="InterPro" id="IPR019758">
    <property type="entry name" value="Pept_S26A_signal_pept_1_CS"/>
</dbReference>
<protein>
    <recommendedName>
        <fullName evidence="4 7">Signal peptidase I</fullName>
        <ecNumber evidence="4 7">3.4.21.89</ecNumber>
    </recommendedName>
</protein>
<dbReference type="SUPFAM" id="SSF51306">
    <property type="entry name" value="LexA/Signal peptidase"/>
    <property type="match status" value="1"/>
</dbReference>
<dbReference type="PRINTS" id="PR00727">
    <property type="entry name" value="LEADERPTASE"/>
</dbReference>
<dbReference type="GO" id="GO:0004252">
    <property type="term" value="F:serine-type endopeptidase activity"/>
    <property type="evidence" value="ECO:0007669"/>
    <property type="project" value="InterPro"/>
</dbReference>
<sequence length="402" mass="41436">MGDLVVGARSGSGEPEKEDAMVPPVDNADSDGMVPGPGGEAAHGAVHGYEAPGSGLPQGNGHAPGNGFAPENGLTQEKGVAQAGNGLVQGNGLPHPGAASPEPAPGLAMAGAHRAGSGGPSGPSRTEGDDGERPEPSGAGAKPRSFWKELPLLVGIALVLALLIKTFLVQAFSIPSDSMQNTLQRGDRVLVDKLTPWFGSSPSRGEVVVFHDPGGWLPENPPASNNPVVRGLQKGLSFIGLMPSADEKDLIKRVIGVGGDTVQCKGDGPVLVNGKPLNEPYVFPGNTACTSSLPFKVTVPKGHIWVMGDHRQDSLDSRYHMNQPGNGFVPNSDVVGRAIVIAWPINRWDWLSIPSTFSQPGINAANTGVPAAIGLAGAAPLVLVRRRRLLRGNSPVKAPAKG</sequence>
<dbReference type="STRING" id="310780.SAMN05216267_101568"/>
<dbReference type="GO" id="GO:0005886">
    <property type="term" value="C:plasma membrane"/>
    <property type="evidence" value="ECO:0007669"/>
    <property type="project" value="UniProtKB-SubCell"/>
</dbReference>
<dbReference type="PROSITE" id="PS00761">
    <property type="entry name" value="SPASE_I_3"/>
    <property type="match status" value="1"/>
</dbReference>
<feature type="region of interest" description="Disordered" evidence="8">
    <location>
        <begin position="1"/>
        <end position="143"/>
    </location>
</feature>
<dbReference type="Proteomes" id="UP000181951">
    <property type="component" value="Unassembled WGS sequence"/>
</dbReference>
<dbReference type="InterPro" id="IPR036286">
    <property type="entry name" value="LexA/Signal_pep-like_sf"/>
</dbReference>
<evidence type="ECO:0000256" key="5">
    <source>
        <dbReference type="ARBA" id="ARBA00022801"/>
    </source>
</evidence>
<evidence type="ECO:0000256" key="8">
    <source>
        <dbReference type="SAM" id="MobiDB-lite"/>
    </source>
</evidence>
<dbReference type="GO" id="GO:0006465">
    <property type="term" value="P:signal peptide processing"/>
    <property type="evidence" value="ECO:0007669"/>
    <property type="project" value="InterPro"/>
</dbReference>
<dbReference type="CDD" id="cd06530">
    <property type="entry name" value="S26_SPase_I"/>
    <property type="match status" value="1"/>
</dbReference>
<dbReference type="PANTHER" id="PTHR43390:SF1">
    <property type="entry name" value="CHLOROPLAST PROCESSING PEPTIDASE"/>
    <property type="match status" value="1"/>
</dbReference>
<feature type="active site" evidence="6">
    <location>
        <position position="178"/>
    </location>
</feature>
<evidence type="ECO:0000313" key="10">
    <source>
        <dbReference type="EMBL" id="SEO00902.1"/>
    </source>
</evidence>
<accession>A0A1H8L6U3</accession>
<proteinExistence type="inferred from homology"/>
<feature type="compositionally biased region" description="Basic and acidic residues" evidence="8">
    <location>
        <begin position="126"/>
        <end position="135"/>
    </location>
</feature>
<comment type="catalytic activity">
    <reaction evidence="1 7">
        <text>Cleavage of hydrophobic, N-terminal signal or leader sequences from secreted and periplasmic proteins.</text>
        <dbReference type="EC" id="3.4.21.89"/>
    </reaction>
</comment>
<reference evidence="10 11" key="1">
    <citation type="submission" date="2016-10" db="EMBL/GenBank/DDBJ databases">
        <authorList>
            <person name="de Groot N.N."/>
        </authorList>
    </citation>
    <scope>NUCLEOTIDE SEQUENCE [LARGE SCALE GENOMIC DNA]</scope>
    <source>
        <strain evidence="10 11">CGMCC 4.2026</strain>
    </source>
</reference>
<keyword evidence="7" id="KW-1133">Transmembrane helix</keyword>
<dbReference type="Gene3D" id="2.10.109.10">
    <property type="entry name" value="Umud Fragment, subunit A"/>
    <property type="match status" value="1"/>
</dbReference>
<dbReference type="PANTHER" id="PTHR43390">
    <property type="entry name" value="SIGNAL PEPTIDASE I"/>
    <property type="match status" value="1"/>
</dbReference>
<dbReference type="InterPro" id="IPR000223">
    <property type="entry name" value="Pept_S26A_signal_pept_1"/>
</dbReference>
<evidence type="ECO:0000256" key="1">
    <source>
        <dbReference type="ARBA" id="ARBA00000677"/>
    </source>
</evidence>
<dbReference type="EC" id="3.4.21.89" evidence="4 7"/>
<dbReference type="InterPro" id="IPR019533">
    <property type="entry name" value="Peptidase_S26"/>
</dbReference>
<feature type="active site" evidence="6">
    <location>
        <position position="252"/>
    </location>
</feature>
<comment type="similarity">
    <text evidence="3 7">Belongs to the peptidase S26 family.</text>
</comment>
<keyword evidence="7" id="KW-0472">Membrane</keyword>
<keyword evidence="7" id="KW-0645">Protease</keyword>
<evidence type="ECO:0000256" key="7">
    <source>
        <dbReference type="RuleBase" id="RU362042"/>
    </source>
</evidence>
<dbReference type="NCBIfam" id="TIGR02227">
    <property type="entry name" value="sigpep_I_bact"/>
    <property type="match status" value="1"/>
</dbReference>
<dbReference type="AlphaFoldDB" id="A0A1H8L6U3"/>
<comment type="subcellular location">
    <subcellularLocation>
        <location evidence="2">Cell membrane</location>
        <topology evidence="2">Single-pass type II membrane protein</topology>
    </subcellularLocation>
    <subcellularLocation>
        <location evidence="7">Membrane</location>
        <topology evidence="7">Single-pass type II membrane protein</topology>
    </subcellularLocation>
</comment>